<protein>
    <submittedName>
        <fullName evidence="10">10051_t:CDS:1</fullName>
    </submittedName>
</protein>
<comment type="subcellular location">
    <subcellularLocation>
        <location evidence="1">Nucleus</location>
    </subcellularLocation>
</comment>
<dbReference type="Pfam" id="PF00447">
    <property type="entry name" value="HSF_DNA-bind"/>
    <property type="match status" value="1"/>
</dbReference>
<dbReference type="FunFam" id="1.10.10.10:FF:000027">
    <property type="entry name" value="Heat shock transcription factor 1"/>
    <property type="match status" value="1"/>
</dbReference>
<feature type="compositionally biased region" description="Polar residues" evidence="8">
    <location>
        <begin position="111"/>
        <end position="122"/>
    </location>
</feature>
<dbReference type="EMBL" id="CAJVPI010000285">
    <property type="protein sequence ID" value="CAG8513427.1"/>
    <property type="molecule type" value="Genomic_DNA"/>
</dbReference>
<sequence length="626" mass="67866">MAMTMEKTTSITVNEDNNLLDKPTDSLPSRSETPASNIAPPVSPASPTISIVSAPSPFATTSPPTKNMPAPQPLITNPAKAASSAQTSPIQSSPVQTSPTTPTASTAAPTGNTVNSISTQGTTHKTQAAFVNKLYTMVEDISIQHLIAWAPSGDVFSVSNPTEFSKTVLPQYFKHNNWQSFVRQLNMYGFHKGVYDLSETSMHILLACMTVVTFDKLNDMFHANPSSESQAWEFKHPEFRRGHMEALQHIKRKSSKPHPNANTMMKGGMGGTGANLGSAGETDAMRDNKIDQLSKEVAEITDRIRRMNENYSMLYAETVSCRMLQAKLTLVITNISKILTSMCHEEEGDTHNISRKRKFDVDLLQAEVAKLGQNDASTPLPSSIPHYRDGLHPSQRQPSTPNSAVGADNTGSPHGTVPISDIDYPRSGYSASRSPPSQHRTVKIQPASPLAVLPDFSFPPQHYQQSQYSIRHRSPEPVTPVGAGNGSGSSSTNNNGSYRSPPVPPPNQMPAAQTSQYRQSPSQHHVPSLPSPHRLSPQSSPSLSFGSDSNLLNPSDRHMDTHSPVSQMPPPQPSSQRSPTGPSSPSPSSYPKDNVPPATSRQSSLSDPSDGVSVDRVMDYKRRKRS</sequence>
<dbReference type="PRINTS" id="PR00056">
    <property type="entry name" value="HSFDOMAIN"/>
</dbReference>
<evidence type="ECO:0000313" key="11">
    <source>
        <dbReference type="Proteomes" id="UP000789739"/>
    </source>
</evidence>
<evidence type="ECO:0000256" key="3">
    <source>
        <dbReference type="ARBA" id="ARBA00023015"/>
    </source>
</evidence>
<feature type="compositionally biased region" description="Low complexity" evidence="8">
    <location>
        <begin position="527"/>
        <end position="551"/>
    </location>
</feature>
<feature type="region of interest" description="Disordered" evidence="8">
    <location>
        <begin position="372"/>
        <end position="626"/>
    </location>
</feature>
<feature type="compositionally biased region" description="Low complexity" evidence="8">
    <location>
        <begin position="488"/>
        <end position="497"/>
    </location>
</feature>
<feature type="compositionally biased region" description="Polar residues" evidence="8">
    <location>
        <begin position="394"/>
        <end position="413"/>
    </location>
</feature>
<dbReference type="PANTHER" id="PTHR10015:SF427">
    <property type="entry name" value="HEAT SHOCK FACTOR PROTEIN"/>
    <property type="match status" value="1"/>
</dbReference>
<feature type="compositionally biased region" description="Low complexity" evidence="8">
    <location>
        <begin position="86"/>
        <end position="110"/>
    </location>
</feature>
<keyword evidence="4" id="KW-0238">DNA-binding</keyword>
<proteinExistence type="inferred from homology"/>
<dbReference type="GO" id="GO:0003700">
    <property type="term" value="F:DNA-binding transcription factor activity"/>
    <property type="evidence" value="ECO:0007669"/>
    <property type="project" value="InterPro"/>
</dbReference>
<feature type="compositionally biased region" description="Polar residues" evidence="8">
    <location>
        <begin position="597"/>
        <end position="607"/>
    </location>
</feature>
<evidence type="ECO:0000256" key="5">
    <source>
        <dbReference type="ARBA" id="ARBA00023163"/>
    </source>
</evidence>
<feature type="compositionally biased region" description="Low complexity" evidence="8">
    <location>
        <begin position="53"/>
        <end position="65"/>
    </location>
</feature>
<evidence type="ECO:0000256" key="1">
    <source>
        <dbReference type="ARBA" id="ARBA00004123"/>
    </source>
</evidence>
<dbReference type="PANTHER" id="PTHR10015">
    <property type="entry name" value="HEAT SHOCK TRANSCRIPTION FACTOR"/>
    <property type="match status" value="1"/>
</dbReference>
<dbReference type="Proteomes" id="UP000789739">
    <property type="component" value="Unassembled WGS sequence"/>
</dbReference>
<gene>
    <name evidence="10" type="ORF">PBRASI_LOCUS3236</name>
</gene>
<dbReference type="Gene3D" id="1.10.10.10">
    <property type="entry name" value="Winged helix-like DNA-binding domain superfamily/Winged helix DNA-binding domain"/>
    <property type="match status" value="1"/>
</dbReference>
<dbReference type="OrthoDB" id="60033at2759"/>
<dbReference type="SUPFAM" id="SSF46785">
    <property type="entry name" value="Winged helix' DNA-binding domain"/>
    <property type="match status" value="1"/>
</dbReference>
<evidence type="ECO:0000259" key="9">
    <source>
        <dbReference type="SMART" id="SM00415"/>
    </source>
</evidence>
<dbReference type="GO" id="GO:0005634">
    <property type="term" value="C:nucleus"/>
    <property type="evidence" value="ECO:0007669"/>
    <property type="project" value="UniProtKB-SubCell"/>
</dbReference>
<feature type="compositionally biased region" description="Polar residues" evidence="8">
    <location>
        <begin position="429"/>
        <end position="439"/>
    </location>
</feature>
<dbReference type="AlphaFoldDB" id="A0A9N9A040"/>
<dbReference type="InterPro" id="IPR000232">
    <property type="entry name" value="HSF_DNA-bd"/>
</dbReference>
<comment type="similarity">
    <text evidence="2 7">Belongs to the HSF family.</text>
</comment>
<keyword evidence="6" id="KW-0539">Nucleus</keyword>
<dbReference type="InterPro" id="IPR036388">
    <property type="entry name" value="WH-like_DNA-bd_sf"/>
</dbReference>
<evidence type="ECO:0000313" key="10">
    <source>
        <dbReference type="EMBL" id="CAG8513427.1"/>
    </source>
</evidence>
<dbReference type="SMART" id="SM00415">
    <property type="entry name" value="HSF"/>
    <property type="match status" value="1"/>
</dbReference>
<comment type="caution">
    <text evidence="10">The sequence shown here is derived from an EMBL/GenBank/DDBJ whole genome shotgun (WGS) entry which is preliminary data.</text>
</comment>
<feature type="compositionally biased region" description="Polar residues" evidence="8">
    <location>
        <begin position="1"/>
        <end position="17"/>
    </location>
</feature>
<organism evidence="10 11">
    <name type="scientific">Paraglomus brasilianum</name>
    <dbReference type="NCBI Taxonomy" id="144538"/>
    <lineage>
        <taxon>Eukaryota</taxon>
        <taxon>Fungi</taxon>
        <taxon>Fungi incertae sedis</taxon>
        <taxon>Mucoromycota</taxon>
        <taxon>Glomeromycotina</taxon>
        <taxon>Glomeromycetes</taxon>
        <taxon>Paraglomerales</taxon>
        <taxon>Paraglomeraceae</taxon>
        <taxon>Paraglomus</taxon>
    </lineage>
</organism>
<keyword evidence="3" id="KW-0805">Transcription regulation</keyword>
<evidence type="ECO:0000256" key="6">
    <source>
        <dbReference type="ARBA" id="ARBA00023242"/>
    </source>
</evidence>
<name>A0A9N9A040_9GLOM</name>
<evidence type="ECO:0000256" key="8">
    <source>
        <dbReference type="SAM" id="MobiDB-lite"/>
    </source>
</evidence>
<evidence type="ECO:0000256" key="7">
    <source>
        <dbReference type="RuleBase" id="RU004020"/>
    </source>
</evidence>
<feature type="compositionally biased region" description="Polar residues" evidence="8">
    <location>
        <begin position="510"/>
        <end position="525"/>
    </location>
</feature>
<feature type="compositionally biased region" description="Polar residues" evidence="8">
    <location>
        <begin position="26"/>
        <end position="36"/>
    </location>
</feature>
<keyword evidence="11" id="KW-1185">Reference proteome</keyword>
<dbReference type="GO" id="GO:0043565">
    <property type="term" value="F:sequence-specific DNA binding"/>
    <property type="evidence" value="ECO:0007669"/>
    <property type="project" value="InterPro"/>
</dbReference>
<evidence type="ECO:0000256" key="4">
    <source>
        <dbReference type="ARBA" id="ARBA00023125"/>
    </source>
</evidence>
<feature type="compositionally biased region" description="Low complexity" evidence="8">
    <location>
        <begin position="574"/>
        <end position="591"/>
    </location>
</feature>
<accession>A0A9N9A040</accession>
<reference evidence="10" key="1">
    <citation type="submission" date="2021-06" db="EMBL/GenBank/DDBJ databases">
        <authorList>
            <person name="Kallberg Y."/>
            <person name="Tangrot J."/>
            <person name="Rosling A."/>
        </authorList>
    </citation>
    <scope>NUCLEOTIDE SEQUENCE</scope>
    <source>
        <strain evidence="10">BR232B</strain>
    </source>
</reference>
<feature type="region of interest" description="Disordered" evidence="8">
    <location>
        <begin position="1"/>
        <end position="122"/>
    </location>
</feature>
<keyword evidence="5" id="KW-0804">Transcription</keyword>
<evidence type="ECO:0000256" key="2">
    <source>
        <dbReference type="ARBA" id="ARBA00006403"/>
    </source>
</evidence>
<dbReference type="InterPro" id="IPR036390">
    <property type="entry name" value="WH_DNA-bd_sf"/>
</dbReference>
<feature type="domain" description="HSF-type DNA-binding" evidence="9">
    <location>
        <begin position="126"/>
        <end position="253"/>
    </location>
</feature>